<protein>
    <submittedName>
        <fullName evidence="4">Regulatory LuxR family protein</fullName>
    </submittedName>
</protein>
<keyword evidence="2" id="KW-0067">ATP-binding</keyword>
<dbReference type="InterPro" id="IPR016032">
    <property type="entry name" value="Sig_transdc_resp-reg_C-effctor"/>
</dbReference>
<dbReference type="GO" id="GO:0005524">
    <property type="term" value="F:ATP binding"/>
    <property type="evidence" value="ECO:0007669"/>
    <property type="project" value="UniProtKB-KW"/>
</dbReference>
<dbReference type="SUPFAM" id="SSF46894">
    <property type="entry name" value="C-terminal effector domain of the bipartite response regulators"/>
    <property type="match status" value="1"/>
</dbReference>
<proteinExistence type="predicted"/>
<dbReference type="EMBL" id="SLWS01000022">
    <property type="protein sequence ID" value="TCO44766.1"/>
    <property type="molecule type" value="Genomic_DNA"/>
</dbReference>
<dbReference type="SUPFAM" id="SSF52540">
    <property type="entry name" value="P-loop containing nucleoside triphosphate hydrolases"/>
    <property type="match status" value="1"/>
</dbReference>
<dbReference type="Proteomes" id="UP000295680">
    <property type="component" value="Unassembled WGS sequence"/>
</dbReference>
<dbReference type="Gene3D" id="1.10.10.10">
    <property type="entry name" value="Winged helix-like DNA-binding domain superfamily/Winged helix DNA-binding domain"/>
    <property type="match status" value="1"/>
</dbReference>
<dbReference type="PANTHER" id="PTHR16305:SF35">
    <property type="entry name" value="TRANSCRIPTIONAL ACTIVATOR DOMAIN"/>
    <property type="match status" value="1"/>
</dbReference>
<dbReference type="InterPro" id="IPR000792">
    <property type="entry name" value="Tscrpt_reg_LuxR_C"/>
</dbReference>
<evidence type="ECO:0000259" key="3">
    <source>
        <dbReference type="PROSITE" id="PS50043"/>
    </source>
</evidence>
<reference evidence="4 5" key="1">
    <citation type="submission" date="2019-03" db="EMBL/GenBank/DDBJ databases">
        <title>Genomic Encyclopedia of Type Strains, Phase IV (KMG-IV): sequencing the most valuable type-strain genomes for metagenomic binning, comparative biology and taxonomic classification.</title>
        <authorList>
            <person name="Goeker M."/>
        </authorList>
    </citation>
    <scope>NUCLEOTIDE SEQUENCE [LARGE SCALE GENOMIC DNA]</scope>
    <source>
        <strain evidence="4 5">DSM 45934</strain>
    </source>
</reference>
<gene>
    <name evidence="4" type="ORF">EV192_12223</name>
</gene>
<dbReference type="AlphaFoldDB" id="A0A4R2IKF4"/>
<sequence>MLLERGGELAALAAAVQPGDTGRGSVVLVRGPLGTGKSAVLNEIPHLPAAEGKHVLRASAARLEQDFEFGVARQLFEPILLATPPDVRDRWLAGTAGFAGLALGDDPLSTRRHAAAHGLTALLARICRDRPVVIVVDDLQWADQQSLAWLRGLTTDLSRRSVLLVVAVLTGDAGAARPLVREIAFAADRVLKPAPLSAAATATIVRAQFGEPAADEFAAACHKASGGNPLVLMSVLRDVLARGGRPDNAHAAAVWSSRPPSLLERMAAALAGQPEDIRNLARTIASLGSRMDHTLIDQCDGVQSLRSLGLLPDETGFLRDCLRDAFDGSMTLTETEQIHLRAAECLYTAGYPAEQAARELLAVTTPQPEWTAEVLLGGVDGAMRRDDPAAAQRYLRRTLLNCGPDDARRARLLVELATVERSTNPAAAVQHIGQAVGVLPTARDRAAAVSRLPTMIFDPVTGQLATRVADELGDPATLTGRDRELCLRLEARSRFAVREQQSALNAAVYRLRALGPEPPLDTWAERELVGVLLYLATLSGQVPSHEIGRVTNRLMAREPATPSHVYGSMPLVVVSAVAAGDASVADWLDAALAEATRRDSRIDLASVLSEQAFVLMRSGRHKQALATATQACDLVAGRFYESYEMFGLSLLWVAAETSDPGLARRIRAGTPNRPTHAGLAHRITRQMVQATLVARSNPRAALEEFEDCGRRLARAGWLNPVLFAWRSLAAALHHRLGFTAEAVRLIEEELEAAERWGAAEGIGRAQRIKGALTGDVAVLRAAVSTLEFSANRLELGKALVELGTRLHADGRPEASEHLRQGLLIAEDSGTPWLADRARARLGDRAPASLTDVQRRIAELAATGRANHEIAAELSVTRRAVEKQLTLCYRKLGITGRSELSRALGKIVASDDHPATLMEPQITEP</sequence>
<dbReference type="InterPro" id="IPR041664">
    <property type="entry name" value="AAA_16"/>
</dbReference>
<dbReference type="Pfam" id="PF13191">
    <property type="entry name" value="AAA_16"/>
    <property type="match status" value="1"/>
</dbReference>
<dbReference type="InterPro" id="IPR036388">
    <property type="entry name" value="WH-like_DNA-bd_sf"/>
</dbReference>
<accession>A0A4R2IKF4</accession>
<evidence type="ECO:0000256" key="1">
    <source>
        <dbReference type="ARBA" id="ARBA00022741"/>
    </source>
</evidence>
<evidence type="ECO:0000313" key="4">
    <source>
        <dbReference type="EMBL" id="TCO44766.1"/>
    </source>
</evidence>
<dbReference type="OrthoDB" id="3178131at2"/>
<dbReference type="GO" id="GO:0004016">
    <property type="term" value="F:adenylate cyclase activity"/>
    <property type="evidence" value="ECO:0007669"/>
    <property type="project" value="TreeGrafter"/>
</dbReference>
<evidence type="ECO:0000313" key="5">
    <source>
        <dbReference type="Proteomes" id="UP000295680"/>
    </source>
</evidence>
<dbReference type="Pfam" id="PF00196">
    <property type="entry name" value="GerE"/>
    <property type="match status" value="1"/>
</dbReference>
<keyword evidence="5" id="KW-1185">Reference proteome</keyword>
<name>A0A4R2IKF4_9PSEU</name>
<dbReference type="GO" id="GO:0006355">
    <property type="term" value="P:regulation of DNA-templated transcription"/>
    <property type="evidence" value="ECO:0007669"/>
    <property type="project" value="InterPro"/>
</dbReference>
<dbReference type="PROSITE" id="PS50043">
    <property type="entry name" value="HTH_LUXR_2"/>
    <property type="match status" value="1"/>
</dbReference>
<dbReference type="InterPro" id="IPR027417">
    <property type="entry name" value="P-loop_NTPase"/>
</dbReference>
<evidence type="ECO:0000256" key="2">
    <source>
        <dbReference type="ARBA" id="ARBA00022840"/>
    </source>
</evidence>
<feature type="domain" description="HTH luxR-type" evidence="3">
    <location>
        <begin position="842"/>
        <end position="907"/>
    </location>
</feature>
<organism evidence="4 5">
    <name type="scientific">Actinocrispum wychmicini</name>
    <dbReference type="NCBI Taxonomy" id="1213861"/>
    <lineage>
        <taxon>Bacteria</taxon>
        <taxon>Bacillati</taxon>
        <taxon>Actinomycetota</taxon>
        <taxon>Actinomycetes</taxon>
        <taxon>Pseudonocardiales</taxon>
        <taxon>Pseudonocardiaceae</taxon>
        <taxon>Actinocrispum</taxon>
    </lineage>
</organism>
<comment type="caution">
    <text evidence="4">The sequence shown here is derived from an EMBL/GenBank/DDBJ whole genome shotgun (WGS) entry which is preliminary data.</text>
</comment>
<dbReference type="SMART" id="SM00421">
    <property type="entry name" value="HTH_LUXR"/>
    <property type="match status" value="1"/>
</dbReference>
<dbReference type="Gene3D" id="3.40.50.300">
    <property type="entry name" value="P-loop containing nucleotide triphosphate hydrolases"/>
    <property type="match status" value="1"/>
</dbReference>
<keyword evidence="1" id="KW-0547">Nucleotide-binding</keyword>
<dbReference type="GO" id="GO:0003677">
    <property type="term" value="F:DNA binding"/>
    <property type="evidence" value="ECO:0007669"/>
    <property type="project" value="InterPro"/>
</dbReference>
<dbReference type="PANTHER" id="PTHR16305">
    <property type="entry name" value="TESTICULAR SOLUBLE ADENYLYL CYCLASE"/>
    <property type="match status" value="1"/>
</dbReference>
<dbReference type="GO" id="GO:0005737">
    <property type="term" value="C:cytoplasm"/>
    <property type="evidence" value="ECO:0007669"/>
    <property type="project" value="TreeGrafter"/>
</dbReference>
<dbReference type="RefSeq" id="WP_132126272.1">
    <property type="nucleotide sequence ID" value="NZ_SLWS01000022.1"/>
</dbReference>